<dbReference type="EMBL" id="JARRYG010000002">
    <property type="protein sequence ID" value="MDG4695235.1"/>
    <property type="molecule type" value="Genomic_DNA"/>
</dbReference>
<feature type="transmembrane region" description="Helical" evidence="16">
    <location>
        <begin position="118"/>
        <end position="143"/>
    </location>
</feature>
<dbReference type="InterPro" id="IPR036878">
    <property type="entry name" value="Glu_permease_IIB"/>
</dbReference>
<evidence type="ECO:0000256" key="10">
    <source>
        <dbReference type="ARBA" id="ARBA00023136"/>
    </source>
</evidence>
<evidence type="ECO:0000256" key="8">
    <source>
        <dbReference type="ARBA" id="ARBA00022777"/>
    </source>
</evidence>
<dbReference type="SUPFAM" id="SSF55604">
    <property type="entry name" value="Glucose permease domain IIB"/>
    <property type="match status" value="1"/>
</dbReference>
<dbReference type="AlphaFoldDB" id="A0AA42FLK1"/>
<dbReference type="GO" id="GO:0016301">
    <property type="term" value="F:kinase activity"/>
    <property type="evidence" value="ECO:0007669"/>
    <property type="project" value="UniProtKB-KW"/>
</dbReference>
<dbReference type="RefSeq" id="WP_042846264.1">
    <property type="nucleotide sequence ID" value="NZ_JARRYG010000002.1"/>
</dbReference>
<dbReference type="Pfam" id="PF02378">
    <property type="entry name" value="PTS_EIIC"/>
    <property type="match status" value="1"/>
</dbReference>
<dbReference type="PROSITE" id="PS01035">
    <property type="entry name" value="PTS_EIIB_TYPE_1_CYS"/>
    <property type="match status" value="1"/>
</dbReference>
<gene>
    <name evidence="19" type="ORF">P7V44_03155</name>
    <name evidence="20" type="ORF">Q5E86_09110</name>
</gene>
<evidence type="ECO:0000256" key="7">
    <source>
        <dbReference type="ARBA" id="ARBA00022692"/>
    </source>
</evidence>
<dbReference type="Pfam" id="PF00367">
    <property type="entry name" value="PTS_EIIB"/>
    <property type="match status" value="1"/>
</dbReference>
<dbReference type="InterPro" id="IPR018113">
    <property type="entry name" value="PTrfase_EIIB_Cys"/>
</dbReference>
<evidence type="ECO:0000256" key="6">
    <source>
        <dbReference type="ARBA" id="ARBA00022683"/>
    </source>
</evidence>
<evidence type="ECO:0000256" key="3">
    <source>
        <dbReference type="ARBA" id="ARBA00022475"/>
    </source>
</evidence>
<proteinExistence type="predicted"/>
<dbReference type="PANTHER" id="PTHR30175:SF3">
    <property type="entry name" value="PTS SYSTEM N-ACETYLMURAMIC ACID-SPECIFIC EIIBC COMPONENT"/>
    <property type="match status" value="1"/>
</dbReference>
<reference evidence="20" key="2">
    <citation type="submission" date="2023-07" db="EMBL/GenBank/DDBJ databases">
        <authorList>
            <person name="Yang W."/>
            <person name="Chen J."/>
            <person name="Ji P."/>
            <person name="Hu F."/>
        </authorList>
    </citation>
    <scope>NUCLEOTIDE SEQUENCE</scope>
    <source>
        <strain evidence="20">CRE-138-0111</strain>
    </source>
</reference>
<feature type="transmembrane region" description="Helical" evidence="16">
    <location>
        <begin position="181"/>
        <end position="205"/>
    </location>
</feature>
<evidence type="ECO:0000256" key="1">
    <source>
        <dbReference type="ARBA" id="ARBA00004651"/>
    </source>
</evidence>
<keyword evidence="9 16" id="KW-1133">Transmembrane helix</keyword>
<evidence type="ECO:0000313" key="19">
    <source>
        <dbReference type="EMBL" id="MDG4695235.1"/>
    </source>
</evidence>
<feature type="domain" description="PTS EIIC type-1" evidence="18">
    <location>
        <begin position="134"/>
        <end position="473"/>
    </location>
</feature>
<comment type="caution">
    <text evidence="19">The sequence shown here is derived from an EMBL/GenBank/DDBJ whole genome shotgun (WGS) entry which is preliminary data.</text>
</comment>
<dbReference type="GO" id="GO:0009401">
    <property type="term" value="P:phosphoenolpyruvate-dependent sugar phosphotransferase system"/>
    <property type="evidence" value="ECO:0007669"/>
    <property type="project" value="UniProtKB-KW"/>
</dbReference>
<dbReference type="InterPro" id="IPR013013">
    <property type="entry name" value="PTS_EIIC_1"/>
</dbReference>
<evidence type="ECO:0000259" key="17">
    <source>
        <dbReference type="PROSITE" id="PS51098"/>
    </source>
</evidence>
<dbReference type="InterPro" id="IPR001996">
    <property type="entry name" value="PTS_IIB_1"/>
</dbReference>
<evidence type="ECO:0000313" key="21">
    <source>
        <dbReference type="Proteomes" id="UP001156701"/>
    </source>
</evidence>
<reference evidence="19" key="1">
    <citation type="submission" date="2023-03" db="EMBL/GenBank/DDBJ databases">
        <title>a new species belonging to Providencia genus.</title>
        <authorList>
            <person name="Yang W."/>
            <person name="Hu F."/>
            <person name="Shen S."/>
            <person name="Ding L."/>
            <person name="Yin D."/>
        </authorList>
    </citation>
    <scope>NUCLEOTIDE SEQUENCE</scope>
    <source>
        <strain evidence="19">CRE-3FA-0001</strain>
    </source>
</reference>
<evidence type="ECO:0000256" key="5">
    <source>
        <dbReference type="ARBA" id="ARBA00022679"/>
    </source>
</evidence>
<dbReference type="Proteomes" id="UP001176478">
    <property type="component" value="Unassembled WGS sequence"/>
</dbReference>
<dbReference type="GO" id="GO:0090588">
    <property type="term" value="F:protein-phosphocysteine-N-acetylmuramate phosphotransferase system transporter activity"/>
    <property type="evidence" value="ECO:0007669"/>
    <property type="project" value="TreeGrafter"/>
</dbReference>
<feature type="transmembrane region" description="Helical" evidence="16">
    <location>
        <begin position="235"/>
        <end position="252"/>
    </location>
</feature>
<evidence type="ECO:0000256" key="11">
    <source>
        <dbReference type="ARBA" id="ARBA00039021"/>
    </source>
</evidence>
<feature type="domain" description="PTS EIIB type-1" evidence="17">
    <location>
        <begin position="4"/>
        <end position="86"/>
    </location>
</feature>
<keyword evidence="4" id="KW-0762">Sugar transport</keyword>
<dbReference type="PROSITE" id="PS51103">
    <property type="entry name" value="PTS_EIIC_TYPE_1"/>
    <property type="match status" value="1"/>
</dbReference>
<dbReference type="GO" id="GO:0005886">
    <property type="term" value="C:plasma membrane"/>
    <property type="evidence" value="ECO:0007669"/>
    <property type="project" value="UniProtKB-SubCell"/>
</dbReference>
<comment type="subcellular location">
    <subcellularLocation>
        <location evidence="1">Cell membrane</location>
        <topology evidence="1">Multi-pass membrane protein</topology>
    </subcellularLocation>
</comment>
<feature type="transmembrane region" description="Helical" evidence="16">
    <location>
        <begin position="446"/>
        <end position="467"/>
    </location>
</feature>
<dbReference type="GO" id="GO:0008982">
    <property type="term" value="F:protein-N(PI)-phosphohistidine-sugar phosphotransferase activity"/>
    <property type="evidence" value="ECO:0007669"/>
    <property type="project" value="InterPro"/>
</dbReference>
<keyword evidence="10 16" id="KW-0472">Membrane</keyword>
<accession>A0AA42FLK1</accession>
<dbReference type="Proteomes" id="UP001156701">
    <property type="component" value="Unassembled WGS sequence"/>
</dbReference>
<feature type="transmembrane region" description="Helical" evidence="16">
    <location>
        <begin position="347"/>
        <end position="369"/>
    </location>
</feature>
<evidence type="ECO:0000256" key="16">
    <source>
        <dbReference type="SAM" id="Phobius"/>
    </source>
</evidence>
<keyword evidence="3" id="KW-1003">Cell membrane</keyword>
<keyword evidence="7 16" id="KW-0812">Transmembrane</keyword>
<organism evidence="19 21">
    <name type="scientific">Providencia huashanensis</name>
    <dbReference type="NCBI Taxonomy" id="3037798"/>
    <lineage>
        <taxon>Bacteria</taxon>
        <taxon>Pseudomonadati</taxon>
        <taxon>Pseudomonadota</taxon>
        <taxon>Gammaproteobacteria</taxon>
        <taxon>Enterobacterales</taxon>
        <taxon>Morganellaceae</taxon>
        <taxon>Providencia</taxon>
    </lineage>
</organism>
<evidence type="ECO:0000313" key="22">
    <source>
        <dbReference type="Proteomes" id="UP001176478"/>
    </source>
</evidence>
<dbReference type="Gene3D" id="3.30.1360.60">
    <property type="entry name" value="Glucose permease domain IIB"/>
    <property type="match status" value="1"/>
</dbReference>
<feature type="transmembrane region" description="Helical" evidence="16">
    <location>
        <begin position="212"/>
        <end position="229"/>
    </location>
</feature>
<dbReference type="EC" id="2.7.1.192" evidence="11"/>
<dbReference type="InterPro" id="IPR050558">
    <property type="entry name" value="PTS_Sugar-Specific_Components"/>
</dbReference>
<feature type="transmembrane region" description="Helical" evidence="16">
    <location>
        <begin position="264"/>
        <end position="289"/>
    </location>
</feature>
<feature type="transmembrane region" description="Helical" evidence="16">
    <location>
        <begin position="309"/>
        <end position="327"/>
    </location>
</feature>
<dbReference type="CDD" id="cd00212">
    <property type="entry name" value="PTS_IIB_glc"/>
    <property type="match status" value="1"/>
</dbReference>
<evidence type="ECO:0000256" key="15">
    <source>
        <dbReference type="PROSITE-ProRule" id="PRU00421"/>
    </source>
</evidence>
<evidence type="ECO:0000256" key="9">
    <source>
        <dbReference type="ARBA" id="ARBA00022989"/>
    </source>
</evidence>
<name>A0AA42FLK1_9GAMM</name>
<keyword evidence="8" id="KW-0418">Kinase</keyword>
<comment type="catalytic activity">
    <reaction evidence="14">
        <text>N-acetyl-beta-D-muramate(out) + N(pros)-phospho-L-histidyl-[protein] = N-acetyl-beta-D-muramate 6-phosphate(in) + L-histidyl-[protein]</text>
        <dbReference type="Rhea" id="RHEA:33399"/>
        <dbReference type="Rhea" id="RHEA-COMP:9745"/>
        <dbReference type="Rhea" id="RHEA-COMP:9746"/>
        <dbReference type="ChEBI" id="CHEBI:29979"/>
        <dbReference type="ChEBI" id="CHEBI:58721"/>
        <dbReference type="ChEBI" id="CHEBI:64837"/>
        <dbReference type="ChEBI" id="CHEBI:64848"/>
        <dbReference type="EC" id="2.7.1.192"/>
    </reaction>
</comment>
<evidence type="ECO:0000256" key="2">
    <source>
        <dbReference type="ARBA" id="ARBA00022448"/>
    </source>
</evidence>
<evidence type="ECO:0000259" key="18">
    <source>
        <dbReference type="PROSITE" id="PS51103"/>
    </source>
</evidence>
<keyword evidence="6" id="KW-0598">Phosphotransferase system</keyword>
<evidence type="ECO:0000256" key="14">
    <source>
        <dbReference type="ARBA" id="ARBA00048265"/>
    </source>
</evidence>
<dbReference type="PROSITE" id="PS51098">
    <property type="entry name" value="PTS_EIIB_TYPE_1"/>
    <property type="match status" value="1"/>
</dbReference>
<evidence type="ECO:0000256" key="13">
    <source>
        <dbReference type="ARBA" id="ARBA00043021"/>
    </source>
</evidence>
<feature type="active site" description="Phosphocysteine intermediate; for EIIB activity" evidence="15">
    <location>
        <position position="26"/>
    </location>
</feature>
<dbReference type="EMBL" id="JAUQTG010000004">
    <property type="protein sequence ID" value="MDO7856512.1"/>
    <property type="molecule type" value="Genomic_DNA"/>
</dbReference>
<keyword evidence="2" id="KW-0813">Transport</keyword>
<keyword evidence="22" id="KW-1185">Reference proteome</keyword>
<protein>
    <recommendedName>
        <fullName evidence="12">PTS system N-acetylmuramic acid-specific EIIBC component</fullName>
        <ecNumber evidence="11">2.7.1.192</ecNumber>
    </recommendedName>
    <alternativeName>
        <fullName evidence="13">EIIBC-MurNAc</fullName>
    </alternativeName>
</protein>
<dbReference type="PANTHER" id="PTHR30175">
    <property type="entry name" value="PHOSPHOTRANSFERASE SYSTEM TRANSPORT PROTEIN"/>
    <property type="match status" value="1"/>
</dbReference>
<evidence type="ECO:0000256" key="12">
    <source>
        <dbReference type="ARBA" id="ARBA00040399"/>
    </source>
</evidence>
<feature type="transmembrane region" description="Helical" evidence="16">
    <location>
        <begin position="381"/>
        <end position="406"/>
    </location>
</feature>
<sequence>MDLDKISKKIIELSGGSENFIHVTNCMTRVRMTLKNEEKADIAGLKALPGVLGVVSDETLQVIVGPGKCNNIADAINQLLSNGDSESTVLQDDKPESDVLAKAEIARNKAKKKTPVKAVLRSIANIFVPLLPGLIAAGTLMGINNIIVNSAHAEALAQGIQATANMSAAQVVLQQQGLLEISTIMGIIASGLFSLLAVFTGIFAAKEFKGTEILGGILGAITIAPQVAILGLTPGQGGLIGVIFAVWISCWLEKRLRRYIPSMIDVIATPTLTIIIMTALLLFGIMPVAGVVSNGILGSLSGILQHGGLAAGFILSSLFPFLISLGLHQGLIPIHLELIQATGSSQLFAIQIMSNSGMVGAAIAVLIMTKDPVMKRVAKGAIPTSILAVGEPTIFGVNIPAGFAFITGSIGAGFGGMMIVLLDVTANGVGAAGLSALPLIADGKYLQYIFSWLVGASIAFVLTYVVGRIRKYQ</sequence>
<evidence type="ECO:0000313" key="20">
    <source>
        <dbReference type="EMBL" id="MDO7856512.1"/>
    </source>
</evidence>
<keyword evidence="5" id="KW-0808">Transferase</keyword>
<dbReference type="InterPro" id="IPR003352">
    <property type="entry name" value="PTS_EIIC"/>
</dbReference>
<reference evidence="20" key="3">
    <citation type="journal article" date="2024" name="Int. J. Antimicrob. Agents">
        <title>Identification of a novel Providencia species showing multi-drug-resistant in three patients with hospital-acquired infection.</title>
        <authorList>
            <person name="Yang W."/>
            <person name="Chen J."/>
            <person name="Yang F."/>
            <person name="Ji P."/>
            <person name="Shen S."/>
            <person name="Yin D."/>
            <person name="Hu F."/>
        </authorList>
    </citation>
    <scope>NUCLEOTIDE SEQUENCE</scope>
    <source>
        <strain evidence="20">CRE-138-0111</strain>
    </source>
</reference>
<feature type="transmembrane region" description="Helical" evidence="16">
    <location>
        <begin position="418"/>
        <end position="440"/>
    </location>
</feature>
<evidence type="ECO:0000256" key="4">
    <source>
        <dbReference type="ARBA" id="ARBA00022597"/>
    </source>
</evidence>